<dbReference type="Gene3D" id="3.40.50.2300">
    <property type="match status" value="2"/>
</dbReference>
<evidence type="ECO:0000256" key="1">
    <source>
        <dbReference type="ARBA" id="ARBA00023015"/>
    </source>
</evidence>
<gene>
    <name evidence="5" type="ORF">BC792_102240</name>
</gene>
<name>A0A5S5DR11_9SPHI</name>
<dbReference type="SUPFAM" id="SSF47413">
    <property type="entry name" value="lambda repressor-like DNA-binding domains"/>
    <property type="match status" value="1"/>
</dbReference>
<dbReference type="InterPro" id="IPR000843">
    <property type="entry name" value="HTH_LacI"/>
</dbReference>
<organism evidence="5 6">
    <name type="scientific">Sphingobacterium allocomposti</name>
    <dbReference type="NCBI Taxonomy" id="415956"/>
    <lineage>
        <taxon>Bacteria</taxon>
        <taxon>Pseudomonadati</taxon>
        <taxon>Bacteroidota</taxon>
        <taxon>Sphingobacteriia</taxon>
        <taxon>Sphingobacteriales</taxon>
        <taxon>Sphingobacteriaceae</taxon>
        <taxon>Sphingobacterium</taxon>
    </lineage>
</organism>
<dbReference type="Proteomes" id="UP000325105">
    <property type="component" value="Unassembled WGS sequence"/>
</dbReference>
<keyword evidence="2" id="KW-0238">DNA-binding</keyword>
<keyword evidence="6" id="KW-1185">Reference proteome</keyword>
<dbReference type="Gene3D" id="1.10.260.40">
    <property type="entry name" value="lambda repressor-like DNA-binding domains"/>
    <property type="match status" value="1"/>
</dbReference>
<dbReference type="AlphaFoldDB" id="A0A5S5DR11"/>
<dbReference type="PANTHER" id="PTHR30146">
    <property type="entry name" value="LACI-RELATED TRANSCRIPTIONAL REPRESSOR"/>
    <property type="match status" value="1"/>
</dbReference>
<sequence length="357" mass="40166">MLHFLFRFGLLKFNMSQITIVDLAETLGLSKSTVSRAFRDSNDISAKTKARILAKAEELGFSPNLYASSLRGNRSQTIAIIIPEFGNKFFSQAIKGIELVARSKKYHTLIYVTDHNVKNEASIVRSLVNGRVDGVLISASGEGKDHSHLQALVDHNIPTVFFDRSYDDFRGHFVTGNDFESSRLATQHLIDNGCKRIAYLVINQNVSIGKIRMDGYKRALEDNRIAFQEELVLDTENDETENKAAIRNLIRTYRPDGIFASVERLAISAIRVAQEENLKIPDDLKLICFSCLDITDLLNPSLSVVKQPAFDMGKQAANFLFQSLDKPTEMVEQQTTLLESSLIFQDSSQRIRISKKN</sequence>
<dbReference type="CDD" id="cd06267">
    <property type="entry name" value="PBP1_LacI_sugar_binding-like"/>
    <property type="match status" value="1"/>
</dbReference>
<proteinExistence type="predicted"/>
<feature type="domain" description="HTH lacI-type" evidence="4">
    <location>
        <begin position="18"/>
        <end position="72"/>
    </location>
</feature>
<dbReference type="InterPro" id="IPR028082">
    <property type="entry name" value="Peripla_BP_I"/>
</dbReference>
<comment type="caution">
    <text evidence="5">The sequence shown here is derived from an EMBL/GenBank/DDBJ whole genome shotgun (WGS) entry which is preliminary data.</text>
</comment>
<dbReference type="GO" id="GO:0003700">
    <property type="term" value="F:DNA-binding transcription factor activity"/>
    <property type="evidence" value="ECO:0007669"/>
    <property type="project" value="TreeGrafter"/>
</dbReference>
<evidence type="ECO:0000256" key="2">
    <source>
        <dbReference type="ARBA" id="ARBA00023125"/>
    </source>
</evidence>
<evidence type="ECO:0000313" key="5">
    <source>
        <dbReference type="EMBL" id="TYP97818.1"/>
    </source>
</evidence>
<keyword evidence="3" id="KW-0804">Transcription</keyword>
<evidence type="ECO:0000256" key="3">
    <source>
        <dbReference type="ARBA" id="ARBA00023163"/>
    </source>
</evidence>
<dbReference type="InterPro" id="IPR046335">
    <property type="entry name" value="LacI/GalR-like_sensor"/>
</dbReference>
<dbReference type="GO" id="GO:0000976">
    <property type="term" value="F:transcription cis-regulatory region binding"/>
    <property type="evidence" value="ECO:0007669"/>
    <property type="project" value="TreeGrafter"/>
</dbReference>
<dbReference type="SUPFAM" id="SSF53822">
    <property type="entry name" value="Periplasmic binding protein-like I"/>
    <property type="match status" value="1"/>
</dbReference>
<evidence type="ECO:0000313" key="6">
    <source>
        <dbReference type="Proteomes" id="UP000325105"/>
    </source>
</evidence>
<dbReference type="CDD" id="cd01392">
    <property type="entry name" value="HTH_LacI"/>
    <property type="match status" value="1"/>
</dbReference>
<evidence type="ECO:0000259" key="4">
    <source>
        <dbReference type="PROSITE" id="PS50932"/>
    </source>
</evidence>
<dbReference type="PANTHER" id="PTHR30146:SF109">
    <property type="entry name" value="HTH-TYPE TRANSCRIPTIONAL REGULATOR GALS"/>
    <property type="match status" value="1"/>
</dbReference>
<dbReference type="Pfam" id="PF13377">
    <property type="entry name" value="Peripla_BP_3"/>
    <property type="match status" value="1"/>
</dbReference>
<dbReference type="EMBL" id="VNHX01000002">
    <property type="protein sequence ID" value="TYP97818.1"/>
    <property type="molecule type" value="Genomic_DNA"/>
</dbReference>
<dbReference type="PROSITE" id="PS50932">
    <property type="entry name" value="HTH_LACI_2"/>
    <property type="match status" value="1"/>
</dbReference>
<dbReference type="SMART" id="SM00354">
    <property type="entry name" value="HTH_LACI"/>
    <property type="match status" value="1"/>
</dbReference>
<accession>A0A5S5DR11</accession>
<protein>
    <submittedName>
        <fullName evidence="5">LacI family transcriptional regulator</fullName>
    </submittedName>
</protein>
<keyword evidence="1" id="KW-0805">Transcription regulation</keyword>
<dbReference type="Pfam" id="PF00356">
    <property type="entry name" value="LacI"/>
    <property type="match status" value="1"/>
</dbReference>
<dbReference type="InterPro" id="IPR010982">
    <property type="entry name" value="Lambda_DNA-bd_dom_sf"/>
</dbReference>
<reference evidence="5 6" key="1">
    <citation type="submission" date="2019-07" db="EMBL/GenBank/DDBJ databases">
        <title>Genomic Encyclopedia of Archaeal and Bacterial Type Strains, Phase II (KMG-II): from individual species to whole genera.</title>
        <authorList>
            <person name="Goeker M."/>
        </authorList>
    </citation>
    <scope>NUCLEOTIDE SEQUENCE [LARGE SCALE GENOMIC DNA]</scope>
    <source>
        <strain evidence="5 6">DSM 18850</strain>
    </source>
</reference>